<evidence type="ECO:0000313" key="2">
    <source>
        <dbReference type="EMBL" id="KAJ9589980.1"/>
    </source>
</evidence>
<evidence type="ECO:0000313" key="3">
    <source>
        <dbReference type="Proteomes" id="UP001233999"/>
    </source>
</evidence>
<reference evidence="2" key="2">
    <citation type="submission" date="2023-05" db="EMBL/GenBank/DDBJ databases">
        <authorList>
            <person name="Fouks B."/>
        </authorList>
    </citation>
    <scope>NUCLEOTIDE SEQUENCE</scope>
    <source>
        <strain evidence="2">Stay&amp;Tobe</strain>
        <tissue evidence="2">Testes</tissue>
    </source>
</reference>
<feature type="signal peptide" evidence="1">
    <location>
        <begin position="1"/>
        <end position="18"/>
    </location>
</feature>
<evidence type="ECO:0008006" key="4">
    <source>
        <dbReference type="Google" id="ProtNLM"/>
    </source>
</evidence>
<dbReference type="EMBL" id="JASPKZ010004579">
    <property type="protein sequence ID" value="KAJ9589980.1"/>
    <property type="molecule type" value="Genomic_DNA"/>
</dbReference>
<feature type="non-terminal residue" evidence="2">
    <location>
        <position position="76"/>
    </location>
</feature>
<feature type="non-terminal residue" evidence="2">
    <location>
        <position position="1"/>
    </location>
</feature>
<keyword evidence="3" id="KW-1185">Reference proteome</keyword>
<proteinExistence type="predicted"/>
<organism evidence="2 3">
    <name type="scientific">Diploptera punctata</name>
    <name type="common">Pacific beetle cockroach</name>
    <dbReference type="NCBI Taxonomy" id="6984"/>
    <lineage>
        <taxon>Eukaryota</taxon>
        <taxon>Metazoa</taxon>
        <taxon>Ecdysozoa</taxon>
        <taxon>Arthropoda</taxon>
        <taxon>Hexapoda</taxon>
        <taxon>Insecta</taxon>
        <taxon>Pterygota</taxon>
        <taxon>Neoptera</taxon>
        <taxon>Polyneoptera</taxon>
        <taxon>Dictyoptera</taxon>
        <taxon>Blattodea</taxon>
        <taxon>Blaberoidea</taxon>
        <taxon>Blaberidae</taxon>
        <taxon>Diplopterinae</taxon>
        <taxon>Diploptera</taxon>
    </lineage>
</organism>
<reference evidence="2" key="1">
    <citation type="journal article" date="2023" name="IScience">
        <title>Live-bearing cockroach genome reveals convergent evolutionary mechanisms linked to viviparity in insects and beyond.</title>
        <authorList>
            <person name="Fouks B."/>
            <person name="Harrison M.C."/>
            <person name="Mikhailova A.A."/>
            <person name="Marchal E."/>
            <person name="English S."/>
            <person name="Carruthers M."/>
            <person name="Jennings E.C."/>
            <person name="Chiamaka E.L."/>
            <person name="Frigard R.A."/>
            <person name="Pippel M."/>
            <person name="Attardo G.M."/>
            <person name="Benoit J.B."/>
            <person name="Bornberg-Bauer E."/>
            <person name="Tobe S.S."/>
        </authorList>
    </citation>
    <scope>NUCLEOTIDE SEQUENCE</scope>
    <source>
        <strain evidence="2">Stay&amp;Tobe</strain>
    </source>
</reference>
<protein>
    <recommendedName>
        <fullName evidence="4">Secreted protein</fullName>
    </recommendedName>
</protein>
<name>A0AAD8A0Q4_DIPPU</name>
<evidence type="ECO:0000256" key="1">
    <source>
        <dbReference type="SAM" id="SignalP"/>
    </source>
</evidence>
<sequence>SQFSLIPLLVRNFFMASGVVCGFRRPTKSQAFLSAAFTCVHSPSLISDSGNRSRALYDQSLPFLRTCMKTQFTCSV</sequence>
<dbReference type="AlphaFoldDB" id="A0AAD8A0Q4"/>
<gene>
    <name evidence="2" type="ORF">L9F63_016898</name>
</gene>
<dbReference type="Proteomes" id="UP001233999">
    <property type="component" value="Unassembled WGS sequence"/>
</dbReference>
<comment type="caution">
    <text evidence="2">The sequence shown here is derived from an EMBL/GenBank/DDBJ whole genome shotgun (WGS) entry which is preliminary data.</text>
</comment>
<accession>A0AAD8A0Q4</accession>
<feature type="chain" id="PRO_5042031457" description="Secreted protein" evidence="1">
    <location>
        <begin position="19"/>
        <end position="76"/>
    </location>
</feature>
<keyword evidence="1" id="KW-0732">Signal</keyword>